<feature type="signal peptide" evidence="3">
    <location>
        <begin position="1"/>
        <end position="17"/>
    </location>
</feature>
<keyword evidence="5" id="KW-0430">Lectin</keyword>
<dbReference type="EMBL" id="QEKH01000007">
    <property type="protein sequence ID" value="PVY44315.1"/>
    <property type="molecule type" value="Genomic_DNA"/>
</dbReference>
<evidence type="ECO:0000313" key="5">
    <source>
        <dbReference type="EMBL" id="PVY44315.1"/>
    </source>
</evidence>
<dbReference type="SUPFAM" id="SSF49899">
    <property type="entry name" value="Concanavalin A-like lectins/glucanases"/>
    <property type="match status" value="1"/>
</dbReference>
<sequence length="823" mass="92117">MKIGRFCFLLFPLLLAAAEEKMTVATYMGWYVPYHSGAGTVTPRDFSVLPLRMTGRTYDGIPELAVAAHRAELELLQKHGWNTVGVDGLFYNHAALGNPAAGHRIDRQLQLMRYMTVAASEIPECRIRMIPFLEFIAAYRQMGHEKAVAFFCDNIDLMMKEFGNSPFWRRIGGRPVILLYSTHEFPVEFWREAIARTQAAGHDIFWIMELGGLRPALTGDFDLEKYRPYLELFDGVFNFGCSGLEEAATFPGKMQRLGAGLKAAGYVGATLWPGYLSDRPYNRNFIDHDGTAFLRNVWSRTREASPAFLHWVANDYKEATTLLPSFGTLTSRLEIAERFLTGFNGHRIAPAREGEVQCVLSYRKALCSGEFLTLEFLPLPASGMAGRADVTIRLAGERGETLAERTLPEVDLTKLEAVRWDDALRADRSRSRVIRVSVSVSAGKERRDYPNLPDVAVTPPVDRHDQLYYSIPLHRLAGLERSVELSVNGRNVNAAWHDGLRRLNWTVKGADPATVRFAVAGNGHPLRRMTLPGEGGGDDVLPGQNSVDMKLFKQKPDYGYLDWKLPDSVGREIYYQVLAQFPDGSYAYSPTIWSRPFFGRDELCAQWIFAPSGTERPWKIADATGNFDIVSDPGFKRWPFISLKRRESRALKFNGDLILRPPAEAVPYGPLTLEALFRCDSPPDGNRQYIAFQHGAQANLLVNGDGTVSAQRMRKHRRWPDSNVTVTSKTRLTPGRFHHAAVTYDGRELRLYLDGRLEASAPCDGTRSNEGFFIGGVPERLHDFAGAGSGRFRGTLLRLSIAGRALTESEVARMAGRARLIGL</sequence>
<evidence type="ECO:0000313" key="6">
    <source>
        <dbReference type="Proteomes" id="UP000245959"/>
    </source>
</evidence>
<dbReference type="Gene3D" id="3.20.20.80">
    <property type="entry name" value="Glycosidases"/>
    <property type="match status" value="1"/>
</dbReference>
<keyword evidence="1 3" id="KW-0732">Signal</keyword>
<reference evidence="5 6" key="1">
    <citation type="submission" date="2018-04" db="EMBL/GenBank/DDBJ databases">
        <title>Genomic Encyclopedia of Type Strains, Phase IV (KMG-IV): sequencing the most valuable type-strain genomes for metagenomic binning, comparative biology and taxonomic classification.</title>
        <authorList>
            <person name="Goeker M."/>
        </authorList>
    </citation>
    <scope>NUCLEOTIDE SEQUENCE [LARGE SCALE GENOMIC DNA]</scope>
    <source>
        <strain evidence="5 6">DSM 14823</strain>
    </source>
</reference>
<keyword evidence="2" id="KW-1015">Disulfide bond</keyword>
<dbReference type="SMART" id="SM00560">
    <property type="entry name" value="LamGL"/>
    <property type="match status" value="1"/>
</dbReference>
<dbReference type="CDD" id="cd00110">
    <property type="entry name" value="LamG"/>
    <property type="match status" value="1"/>
</dbReference>
<accession>A0A2U1B6L2</accession>
<dbReference type="Gene3D" id="2.60.120.200">
    <property type="match status" value="1"/>
</dbReference>
<dbReference type="Proteomes" id="UP000245959">
    <property type="component" value="Unassembled WGS sequence"/>
</dbReference>
<dbReference type="GO" id="GO:0030246">
    <property type="term" value="F:carbohydrate binding"/>
    <property type="evidence" value="ECO:0007669"/>
    <property type="project" value="UniProtKB-KW"/>
</dbReference>
<evidence type="ECO:0000256" key="2">
    <source>
        <dbReference type="ARBA" id="ARBA00023157"/>
    </source>
</evidence>
<dbReference type="Pfam" id="PF13385">
    <property type="entry name" value="Laminin_G_3"/>
    <property type="match status" value="1"/>
</dbReference>
<dbReference type="RefSeq" id="WP_116883318.1">
    <property type="nucleotide sequence ID" value="NZ_CABMMC010000006.1"/>
</dbReference>
<dbReference type="OrthoDB" id="851894at2"/>
<proteinExistence type="predicted"/>
<dbReference type="InterPro" id="IPR013320">
    <property type="entry name" value="ConA-like_dom_sf"/>
</dbReference>
<evidence type="ECO:0000256" key="3">
    <source>
        <dbReference type="SAM" id="SignalP"/>
    </source>
</evidence>
<evidence type="ECO:0000259" key="4">
    <source>
        <dbReference type="SMART" id="SM00560"/>
    </source>
</evidence>
<dbReference type="AlphaFoldDB" id="A0A2U1B6L2"/>
<keyword evidence="6" id="KW-1185">Reference proteome</keyword>
<comment type="caution">
    <text evidence="5">The sequence shown here is derived from an EMBL/GenBank/DDBJ whole genome shotgun (WGS) entry which is preliminary data.</text>
</comment>
<gene>
    <name evidence="5" type="ORF">C8D82_10770</name>
</gene>
<dbReference type="InterPro" id="IPR001791">
    <property type="entry name" value="Laminin_G"/>
</dbReference>
<dbReference type="InterPro" id="IPR006558">
    <property type="entry name" value="LamG-like"/>
</dbReference>
<organism evidence="5 6">
    <name type="scientific">Victivallis vadensis</name>
    <dbReference type="NCBI Taxonomy" id="172901"/>
    <lineage>
        <taxon>Bacteria</taxon>
        <taxon>Pseudomonadati</taxon>
        <taxon>Lentisphaerota</taxon>
        <taxon>Lentisphaeria</taxon>
        <taxon>Victivallales</taxon>
        <taxon>Victivallaceae</taxon>
        <taxon>Victivallis</taxon>
    </lineage>
</organism>
<name>A0A2U1B6L2_9BACT</name>
<evidence type="ECO:0000256" key="1">
    <source>
        <dbReference type="ARBA" id="ARBA00022729"/>
    </source>
</evidence>
<dbReference type="GeneID" id="78294627"/>
<feature type="domain" description="LamG-like jellyroll fold" evidence="4">
    <location>
        <begin position="669"/>
        <end position="809"/>
    </location>
</feature>
<feature type="chain" id="PRO_5015762723" evidence="3">
    <location>
        <begin position="18"/>
        <end position="823"/>
    </location>
</feature>
<protein>
    <submittedName>
        <fullName evidence="5">Concanavalin A-like lectin/glucanase superfamily protein</fullName>
    </submittedName>
</protein>